<accession>A0AAD8EEE2</accession>
<sequence length="66" mass="7832">QQSTGTTKVLQLSSVMEFSLSQSDTICVIRVRLSKYHSRAQRFDFRLYHRIFRNPVEKTENMFMGM</sequence>
<protein>
    <submittedName>
        <fullName evidence="1">Uncharacterized protein</fullName>
    </submittedName>
</protein>
<dbReference type="Proteomes" id="UP001233999">
    <property type="component" value="Unassembled WGS sequence"/>
</dbReference>
<evidence type="ECO:0000313" key="2">
    <source>
        <dbReference type="Proteomes" id="UP001233999"/>
    </source>
</evidence>
<dbReference type="AlphaFoldDB" id="A0AAD8EEE2"/>
<reference evidence="1" key="1">
    <citation type="journal article" date="2023" name="IScience">
        <title>Live-bearing cockroach genome reveals convergent evolutionary mechanisms linked to viviparity in insects and beyond.</title>
        <authorList>
            <person name="Fouks B."/>
            <person name="Harrison M.C."/>
            <person name="Mikhailova A.A."/>
            <person name="Marchal E."/>
            <person name="English S."/>
            <person name="Carruthers M."/>
            <person name="Jennings E.C."/>
            <person name="Chiamaka E.L."/>
            <person name="Frigard R.A."/>
            <person name="Pippel M."/>
            <person name="Attardo G.M."/>
            <person name="Benoit J.B."/>
            <person name="Bornberg-Bauer E."/>
            <person name="Tobe S.S."/>
        </authorList>
    </citation>
    <scope>NUCLEOTIDE SEQUENCE</scope>
    <source>
        <tissue evidence="1">Testes</tissue>
    </source>
</reference>
<name>A0AAD8EEE2_DIPPU</name>
<gene>
    <name evidence="1" type="ORF">L9F63_019227</name>
</gene>
<organism evidence="1 2">
    <name type="scientific">Diploptera punctata</name>
    <name type="common">Pacific beetle cockroach</name>
    <dbReference type="NCBI Taxonomy" id="6984"/>
    <lineage>
        <taxon>Eukaryota</taxon>
        <taxon>Metazoa</taxon>
        <taxon>Ecdysozoa</taxon>
        <taxon>Arthropoda</taxon>
        <taxon>Hexapoda</taxon>
        <taxon>Insecta</taxon>
        <taxon>Pterygota</taxon>
        <taxon>Neoptera</taxon>
        <taxon>Polyneoptera</taxon>
        <taxon>Dictyoptera</taxon>
        <taxon>Blattodea</taxon>
        <taxon>Blaberoidea</taxon>
        <taxon>Blaberidae</taxon>
        <taxon>Diplopterinae</taxon>
        <taxon>Diploptera</taxon>
    </lineage>
</organism>
<keyword evidence="2" id="KW-1185">Reference proteome</keyword>
<feature type="non-terminal residue" evidence="1">
    <location>
        <position position="66"/>
    </location>
</feature>
<reference evidence="1" key="2">
    <citation type="submission" date="2023-05" db="EMBL/GenBank/DDBJ databases">
        <authorList>
            <person name="Fouks B."/>
        </authorList>
    </citation>
    <scope>NUCLEOTIDE SEQUENCE</scope>
    <source>
        <strain evidence="1">Stay&amp;Tobe</strain>
        <tissue evidence="1">Testes</tissue>
    </source>
</reference>
<evidence type="ECO:0000313" key="1">
    <source>
        <dbReference type="EMBL" id="KAJ9587248.1"/>
    </source>
</evidence>
<feature type="non-terminal residue" evidence="1">
    <location>
        <position position="1"/>
    </location>
</feature>
<comment type="caution">
    <text evidence="1">The sequence shown here is derived from an EMBL/GenBank/DDBJ whole genome shotgun (WGS) entry which is preliminary data.</text>
</comment>
<proteinExistence type="predicted"/>
<dbReference type="EMBL" id="JASPKZ010006463">
    <property type="protein sequence ID" value="KAJ9587248.1"/>
    <property type="molecule type" value="Genomic_DNA"/>
</dbReference>